<proteinExistence type="inferred from homology"/>
<sequence>MRHVRALMLGVALIALVVAGVGYAALNELRAPADPRGEPVEFVIRPGASTSEIATQLRSQGLIRQPILFTWLSRSQDLDGRLQAGRYVLSPTMTMSQITIALQTARIEDVQVTFVEGMRLEEIADTLEAAEIVEATAFLEAARDGARFRNEFFLLNSLPDGASLEGYLFPDTYRFPQQANPNDVIRRMLNRFVEQYATIERSVQVPNVNVHQLVTMASIVQRESALVDEMPLIAGVFWNRLKPENAPIVGGGLLGADATIQYAVGYSTVEQTWWRKNLTMTDLQIESPYNTRLRPGLPPGPIASPGLDALRATAQPDDANGYLFFVASCELDGSHNFAASFTEFLQYEAEWLACQ</sequence>
<dbReference type="OrthoDB" id="9814591at2"/>
<evidence type="ECO:0000256" key="6">
    <source>
        <dbReference type="ARBA" id="ARBA00023316"/>
    </source>
</evidence>
<evidence type="ECO:0000256" key="7">
    <source>
        <dbReference type="HAMAP-Rule" id="MF_02065"/>
    </source>
</evidence>
<dbReference type="AlphaFoldDB" id="A0A2H3L0L8"/>
<evidence type="ECO:0000256" key="3">
    <source>
        <dbReference type="ARBA" id="ARBA00022989"/>
    </source>
</evidence>
<dbReference type="HAMAP" id="MF_02065">
    <property type="entry name" value="MltG"/>
    <property type="match status" value="1"/>
</dbReference>
<name>A0A2H3L0L8_9CHLR</name>
<dbReference type="InterPro" id="IPR003770">
    <property type="entry name" value="MLTG-like"/>
</dbReference>
<keyword evidence="9" id="KW-1185">Reference proteome</keyword>
<keyword evidence="2 7" id="KW-0812">Transmembrane</keyword>
<accession>A0A2H3L0L8</accession>
<reference evidence="8 9" key="1">
    <citation type="submission" date="2016-05" db="EMBL/GenBank/DDBJ databases">
        <authorList>
            <person name="Lavstsen T."/>
            <person name="Jespersen J.S."/>
        </authorList>
    </citation>
    <scope>NUCLEOTIDE SEQUENCE [LARGE SCALE GENOMIC DNA]</scope>
    <source>
        <strain evidence="8 9">B7-9</strain>
    </source>
</reference>
<protein>
    <recommendedName>
        <fullName evidence="7">Endolytic murein transglycosylase</fullName>
        <ecNumber evidence="7">4.2.2.29</ecNumber>
    </recommendedName>
    <alternativeName>
        <fullName evidence="7">Peptidoglycan lytic transglycosylase</fullName>
    </alternativeName>
    <alternativeName>
        <fullName evidence="7">Peptidoglycan polymerization terminase</fullName>
    </alternativeName>
</protein>
<gene>
    <name evidence="7" type="primary">mltG</name>
    <name evidence="8" type="ORF">A9Q02_01190</name>
</gene>
<evidence type="ECO:0000256" key="5">
    <source>
        <dbReference type="ARBA" id="ARBA00023239"/>
    </source>
</evidence>
<comment type="similarity">
    <text evidence="7">Belongs to the transglycosylase MltG family.</text>
</comment>
<dbReference type="EC" id="4.2.2.29" evidence="7"/>
<comment type="catalytic activity">
    <reaction evidence="7">
        <text>a peptidoglycan chain = a peptidoglycan chain with N-acetyl-1,6-anhydromuramyl-[peptide] at the reducing end + a peptidoglycan chain with N-acetylglucosamine at the non-reducing end.</text>
        <dbReference type="EC" id="4.2.2.29"/>
    </reaction>
</comment>
<dbReference type="GO" id="GO:0005886">
    <property type="term" value="C:plasma membrane"/>
    <property type="evidence" value="ECO:0007669"/>
    <property type="project" value="UniProtKB-UniRule"/>
</dbReference>
<evidence type="ECO:0000256" key="2">
    <source>
        <dbReference type="ARBA" id="ARBA00022692"/>
    </source>
</evidence>
<comment type="function">
    <text evidence="7">Functions as a peptidoglycan terminase that cleaves nascent peptidoglycan strands endolytically to terminate their elongation.</text>
</comment>
<evidence type="ECO:0000313" key="9">
    <source>
        <dbReference type="Proteomes" id="UP000220922"/>
    </source>
</evidence>
<keyword evidence="6 7" id="KW-0961">Cell wall biogenesis/degradation</keyword>
<dbReference type="Gene3D" id="3.30.1490.480">
    <property type="entry name" value="Endolytic murein transglycosylase"/>
    <property type="match status" value="1"/>
</dbReference>
<dbReference type="GO" id="GO:0009252">
    <property type="term" value="P:peptidoglycan biosynthetic process"/>
    <property type="evidence" value="ECO:0007669"/>
    <property type="project" value="UniProtKB-UniRule"/>
</dbReference>
<dbReference type="RefSeq" id="WP_097651621.1">
    <property type="nucleotide sequence ID" value="NZ_LYXE01000063.1"/>
</dbReference>
<keyword evidence="5 7" id="KW-0456">Lyase</keyword>
<keyword evidence="1 7" id="KW-1003">Cell membrane</keyword>
<keyword evidence="3 7" id="KW-1133">Transmembrane helix</keyword>
<organism evidence="8 9">
    <name type="scientific">Candidatus Chloroploca asiatica</name>
    <dbReference type="NCBI Taxonomy" id="1506545"/>
    <lineage>
        <taxon>Bacteria</taxon>
        <taxon>Bacillati</taxon>
        <taxon>Chloroflexota</taxon>
        <taxon>Chloroflexia</taxon>
        <taxon>Chloroflexales</taxon>
        <taxon>Chloroflexineae</taxon>
        <taxon>Oscillochloridaceae</taxon>
        <taxon>Candidatus Chloroploca</taxon>
    </lineage>
</organism>
<evidence type="ECO:0000256" key="4">
    <source>
        <dbReference type="ARBA" id="ARBA00023136"/>
    </source>
</evidence>
<dbReference type="CDD" id="cd08010">
    <property type="entry name" value="MltG_like"/>
    <property type="match status" value="1"/>
</dbReference>
<feature type="site" description="Important for catalytic activity" evidence="7">
    <location>
        <position position="223"/>
    </location>
</feature>
<dbReference type="GO" id="GO:0071555">
    <property type="term" value="P:cell wall organization"/>
    <property type="evidence" value="ECO:0007669"/>
    <property type="project" value="UniProtKB-KW"/>
</dbReference>
<dbReference type="PANTHER" id="PTHR30518:SF2">
    <property type="entry name" value="ENDOLYTIC MUREIN TRANSGLYCOSYLASE"/>
    <property type="match status" value="1"/>
</dbReference>
<dbReference type="EMBL" id="LYXE01000063">
    <property type="protein sequence ID" value="PDV99855.1"/>
    <property type="molecule type" value="Genomic_DNA"/>
</dbReference>
<dbReference type="PANTHER" id="PTHR30518">
    <property type="entry name" value="ENDOLYTIC MUREIN TRANSGLYCOSYLASE"/>
    <property type="match status" value="1"/>
</dbReference>
<dbReference type="Pfam" id="PF02618">
    <property type="entry name" value="YceG"/>
    <property type="match status" value="1"/>
</dbReference>
<evidence type="ECO:0000256" key="1">
    <source>
        <dbReference type="ARBA" id="ARBA00022475"/>
    </source>
</evidence>
<dbReference type="GO" id="GO:0008932">
    <property type="term" value="F:lytic endotransglycosylase activity"/>
    <property type="evidence" value="ECO:0007669"/>
    <property type="project" value="UniProtKB-UniRule"/>
</dbReference>
<dbReference type="Proteomes" id="UP000220922">
    <property type="component" value="Unassembled WGS sequence"/>
</dbReference>
<dbReference type="NCBIfam" id="TIGR00247">
    <property type="entry name" value="endolytic transglycosylase MltG"/>
    <property type="match status" value="1"/>
</dbReference>
<comment type="caution">
    <text evidence="8">The sequence shown here is derived from an EMBL/GenBank/DDBJ whole genome shotgun (WGS) entry which is preliminary data.</text>
</comment>
<evidence type="ECO:0000313" key="8">
    <source>
        <dbReference type="EMBL" id="PDV99855.1"/>
    </source>
</evidence>
<keyword evidence="4 7" id="KW-0472">Membrane</keyword>